<dbReference type="STRING" id="869209.Tresu_0331"/>
<dbReference type="KEGG" id="tsu:Tresu_0331"/>
<dbReference type="RefSeq" id="WP_013700597.1">
    <property type="nucleotide sequence ID" value="NC_015385.1"/>
</dbReference>
<sequence length="198" mass="22907">MKTIYLISCCKEKLSHPAKAVDLYQSEGFKRRLSIAQTHNPDAILILSAKHHIVELEQVLAPYDVCLSNQTIGEQKKWAEICIDSLSKKFDLKKDKFFILAAENYYKNLIGQFRIENYELPDEEIKIPVPSNNSNFELLKSFLTINNKAYCDDCLSKLTGIRPRQQINQLCNKHLNVIHRIDYGMCTNCCKYKIVRSC</sequence>
<reference evidence="3" key="2">
    <citation type="submission" date="2011-04" db="EMBL/GenBank/DDBJ databases">
        <title>The complete genome of chromosome of Treponema succinifaciens DSM 2489.</title>
        <authorList>
            <person name="Lucas S."/>
            <person name="Copeland A."/>
            <person name="Lapidus A."/>
            <person name="Bruce D."/>
            <person name="Goodwin L."/>
            <person name="Pitluck S."/>
            <person name="Peters L."/>
            <person name="Kyrpides N."/>
            <person name="Mavromatis K."/>
            <person name="Ivanova N."/>
            <person name="Ovchinnikova G."/>
            <person name="Teshima H."/>
            <person name="Detter J.C."/>
            <person name="Tapia R."/>
            <person name="Han C."/>
            <person name="Land M."/>
            <person name="Hauser L."/>
            <person name="Markowitz V."/>
            <person name="Cheng J.-F."/>
            <person name="Hugenholtz P."/>
            <person name="Woyke T."/>
            <person name="Wu D."/>
            <person name="Gronow S."/>
            <person name="Wellnitz S."/>
            <person name="Brambilla E."/>
            <person name="Klenk H.-P."/>
            <person name="Eisen J.A."/>
        </authorList>
    </citation>
    <scope>NUCLEOTIDE SEQUENCE [LARGE SCALE GENOMIC DNA]</scope>
    <source>
        <strain evidence="3">ATCC 33096 / DSM 2489 / 6091</strain>
    </source>
</reference>
<reference evidence="2 3" key="1">
    <citation type="journal article" date="2011" name="Stand. Genomic Sci.">
        <title>Complete genome sequence of Treponema succinifaciens type strain (6091).</title>
        <authorList>
            <person name="Han C."/>
            <person name="Gronow S."/>
            <person name="Teshima H."/>
            <person name="Lapidus A."/>
            <person name="Nolan M."/>
            <person name="Lucas S."/>
            <person name="Hammon N."/>
            <person name="Deshpande S."/>
            <person name="Cheng J.F."/>
            <person name="Zeytun A."/>
            <person name="Tapia R."/>
            <person name="Goodwin L."/>
            <person name="Pitluck S."/>
            <person name="Liolios K."/>
            <person name="Pagani I."/>
            <person name="Ivanova N."/>
            <person name="Mavromatis K."/>
            <person name="Mikhailova N."/>
            <person name="Huntemann M."/>
            <person name="Pati A."/>
            <person name="Chen A."/>
            <person name="Palaniappan K."/>
            <person name="Land M."/>
            <person name="Hauser L."/>
            <person name="Brambilla E.M."/>
            <person name="Rohde M."/>
            <person name="Goker M."/>
            <person name="Woyke T."/>
            <person name="Bristow J."/>
            <person name="Eisen J.A."/>
            <person name="Markowitz V."/>
            <person name="Hugenholtz P."/>
            <person name="Kyrpides N.C."/>
            <person name="Klenk H.P."/>
            <person name="Detter J.C."/>
        </authorList>
    </citation>
    <scope>NUCLEOTIDE SEQUENCE [LARGE SCALE GENOMIC DNA]</scope>
    <source>
        <strain evidence="3">ATCC 33096 / DSM 2489 / 6091</strain>
    </source>
</reference>
<protein>
    <recommendedName>
        <fullName evidence="1">DUF6884 domain-containing protein</fullName>
    </recommendedName>
</protein>
<name>F2NV53_TRES6</name>
<dbReference type="OrthoDB" id="5678128at2"/>
<dbReference type="AlphaFoldDB" id="F2NV53"/>
<dbReference type="InterPro" id="IPR049251">
    <property type="entry name" value="DUF6884"/>
</dbReference>
<dbReference type="eggNOG" id="ENOG502Z9FN">
    <property type="taxonomic scope" value="Bacteria"/>
</dbReference>
<evidence type="ECO:0000259" key="1">
    <source>
        <dbReference type="Pfam" id="PF21818"/>
    </source>
</evidence>
<dbReference type="Pfam" id="PF21818">
    <property type="entry name" value="DUF6884"/>
    <property type="match status" value="1"/>
</dbReference>
<organism evidence="2 3">
    <name type="scientific">Treponema succinifaciens (strain ATCC 33096 / DSM 2489 / 6091)</name>
    <dbReference type="NCBI Taxonomy" id="869209"/>
    <lineage>
        <taxon>Bacteria</taxon>
        <taxon>Pseudomonadati</taxon>
        <taxon>Spirochaetota</taxon>
        <taxon>Spirochaetia</taxon>
        <taxon>Spirochaetales</taxon>
        <taxon>Treponemataceae</taxon>
        <taxon>Treponema</taxon>
    </lineage>
</organism>
<dbReference type="GeneID" id="302999822"/>
<dbReference type="HOGENOM" id="CLU_1377594_0_0_12"/>
<evidence type="ECO:0000313" key="3">
    <source>
        <dbReference type="Proteomes" id="UP000006852"/>
    </source>
</evidence>
<gene>
    <name evidence="2" type="ordered locus">Tresu_0331</name>
</gene>
<feature type="domain" description="DUF6884" evidence="1">
    <location>
        <begin position="4"/>
        <end position="121"/>
    </location>
</feature>
<keyword evidence="3" id="KW-1185">Reference proteome</keyword>
<evidence type="ECO:0000313" key="2">
    <source>
        <dbReference type="EMBL" id="AEB13288.1"/>
    </source>
</evidence>
<dbReference type="Proteomes" id="UP000006852">
    <property type="component" value="Chromosome"/>
</dbReference>
<dbReference type="EMBL" id="CP002631">
    <property type="protein sequence ID" value="AEB13288.1"/>
    <property type="molecule type" value="Genomic_DNA"/>
</dbReference>
<proteinExistence type="predicted"/>
<accession>F2NV53</accession>